<keyword evidence="1" id="KW-1133">Transmembrane helix</keyword>
<accession>A0AAE0LDJ0</accession>
<dbReference type="EMBL" id="LGRX02003827">
    <property type="protein sequence ID" value="KAK3281476.1"/>
    <property type="molecule type" value="Genomic_DNA"/>
</dbReference>
<proteinExistence type="predicted"/>
<name>A0AAE0LDJ0_9CHLO</name>
<feature type="transmembrane region" description="Helical" evidence="1">
    <location>
        <begin position="183"/>
        <end position="206"/>
    </location>
</feature>
<comment type="caution">
    <text evidence="2">The sequence shown here is derived from an EMBL/GenBank/DDBJ whole genome shotgun (WGS) entry which is preliminary data.</text>
</comment>
<protein>
    <submittedName>
        <fullName evidence="2">Uncharacterized protein</fullName>
    </submittedName>
</protein>
<keyword evidence="1" id="KW-0472">Membrane</keyword>
<dbReference type="AlphaFoldDB" id="A0AAE0LDJ0"/>
<sequence length="226" mass="23443">MAAGLGPRPQRDVLVETRLAITHRITATELIVLNLHQVQAASETTMIAPPAVGSCLTAAVVAILANSLAAACKLPDGAMTKVAANCVIVAAACVAATHHERAMERRTSQWSACASWPPRRSSPLLVLLSKAYVAVMKTHVECFQVSHAVVAAVRGQGIGEVEELGWAVGLVGEVDMDDSARSVVMGVGCVGAWGCGAVVVAPVVWAPYVKSSKTIMAIVQAPCPTT</sequence>
<keyword evidence="3" id="KW-1185">Reference proteome</keyword>
<organism evidence="2 3">
    <name type="scientific">Cymbomonas tetramitiformis</name>
    <dbReference type="NCBI Taxonomy" id="36881"/>
    <lineage>
        <taxon>Eukaryota</taxon>
        <taxon>Viridiplantae</taxon>
        <taxon>Chlorophyta</taxon>
        <taxon>Pyramimonadophyceae</taxon>
        <taxon>Pyramimonadales</taxon>
        <taxon>Pyramimonadaceae</taxon>
        <taxon>Cymbomonas</taxon>
    </lineage>
</organism>
<keyword evidence="1" id="KW-0812">Transmembrane</keyword>
<reference evidence="2 3" key="1">
    <citation type="journal article" date="2015" name="Genome Biol. Evol.">
        <title>Comparative Genomics of a Bacterivorous Green Alga Reveals Evolutionary Causalities and Consequences of Phago-Mixotrophic Mode of Nutrition.</title>
        <authorList>
            <person name="Burns J.A."/>
            <person name="Paasch A."/>
            <person name="Narechania A."/>
            <person name="Kim E."/>
        </authorList>
    </citation>
    <scope>NUCLEOTIDE SEQUENCE [LARGE SCALE GENOMIC DNA]</scope>
    <source>
        <strain evidence="2 3">PLY_AMNH</strain>
    </source>
</reference>
<evidence type="ECO:0000313" key="3">
    <source>
        <dbReference type="Proteomes" id="UP001190700"/>
    </source>
</evidence>
<evidence type="ECO:0000256" key="1">
    <source>
        <dbReference type="SAM" id="Phobius"/>
    </source>
</evidence>
<evidence type="ECO:0000313" key="2">
    <source>
        <dbReference type="EMBL" id="KAK3281476.1"/>
    </source>
</evidence>
<dbReference type="Proteomes" id="UP001190700">
    <property type="component" value="Unassembled WGS sequence"/>
</dbReference>
<gene>
    <name evidence="2" type="ORF">CYMTET_10743</name>
</gene>